<dbReference type="Proteomes" id="UP000235672">
    <property type="component" value="Unassembled WGS sequence"/>
</dbReference>
<keyword evidence="2" id="KW-1185">Reference proteome</keyword>
<name>A0A2J6PHA0_9HELO</name>
<evidence type="ECO:0000313" key="1">
    <source>
        <dbReference type="EMBL" id="PMD13383.1"/>
    </source>
</evidence>
<dbReference type="AlphaFoldDB" id="A0A2J6PHA0"/>
<evidence type="ECO:0000313" key="2">
    <source>
        <dbReference type="Proteomes" id="UP000235672"/>
    </source>
</evidence>
<protein>
    <submittedName>
        <fullName evidence="1">Uncharacterized protein</fullName>
    </submittedName>
</protein>
<dbReference type="EMBL" id="KZ613532">
    <property type="protein sequence ID" value="PMD13383.1"/>
    <property type="molecule type" value="Genomic_DNA"/>
</dbReference>
<reference evidence="1 2" key="1">
    <citation type="submission" date="2016-05" db="EMBL/GenBank/DDBJ databases">
        <title>A degradative enzymes factory behind the ericoid mycorrhizal symbiosis.</title>
        <authorList>
            <consortium name="DOE Joint Genome Institute"/>
            <person name="Martino E."/>
            <person name="Morin E."/>
            <person name="Grelet G."/>
            <person name="Kuo A."/>
            <person name="Kohler A."/>
            <person name="Daghino S."/>
            <person name="Barry K."/>
            <person name="Choi C."/>
            <person name="Cichocki N."/>
            <person name="Clum A."/>
            <person name="Copeland A."/>
            <person name="Hainaut M."/>
            <person name="Haridas S."/>
            <person name="Labutti K."/>
            <person name="Lindquist E."/>
            <person name="Lipzen A."/>
            <person name="Khouja H.-R."/>
            <person name="Murat C."/>
            <person name="Ohm R."/>
            <person name="Olson A."/>
            <person name="Spatafora J."/>
            <person name="Veneault-Fourrey C."/>
            <person name="Henrissat B."/>
            <person name="Grigoriev I."/>
            <person name="Martin F."/>
            <person name="Perotto S."/>
        </authorList>
    </citation>
    <scope>NUCLEOTIDE SEQUENCE [LARGE SCALE GENOMIC DNA]</scope>
    <source>
        <strain evidence="1 2">UAMH 7357</strain>
    </source>
</reference>
<proteinExistence type="predicted"/>
<sequence length="138" mass="15253">MLFHKQACCGTYHLLYLDFPSQKDTCSERDGLGNVCRSIIGVTTADSSSSGRCDFQSSICKYHLISSVIKVFTVSGGDTIDSKQGDEVSLLSKLCKTLVQACEDLDWTSVPKTVAKLGRWHKNRRIVLVQYPKGYPNG</sequence>
<gene>
    <name evidence="1" type="ORF">NA56DRAFT_424809</name>
</gene>
<accession>A0A2J6PHA0</accession>
<organism evidence="1 2">
    <name type="scientific">Hyaloscypha hepaticicola</name>
    <dbReference type="NCBI Taxonomy" id="2082293"/>
    <lineage>
        <taxon>Eukaryota</taxon>
        <taxon>Fungi</taxon>
        <taxon>Dikarya</taxon>
        <taxon>Ascomycota</taxon>
        <taxon>Pezizomycotina</taxon>
        <taxon>Leotiomycetes</taxon>
        <taxon>Helotiales</taxon>
        <taxon>Hyaloscyphaceae</taxon>
        <taxon>Hyaloscypha</taxon>
    </lineage>
</organism>